<dbReference type="SUPFAM" id="SSF52172">
    <property type="entry name" value="CheY-like"/>
    <property type="match status" value="1"/>
</dbReference>
<dbReference type="RefSeq" id="WP_131775591.1">
    <property type="nucleotide sequence ID" value="NZ_BMOB01000001.1"/>
</dbReference>
<keyword evidence="2" id="KW-0902">Two-component regulatory system</keyword>
<evidence type="ECO:0000256" key="1">
    <source>
        <dbReference type="ARBA" id="ARBA00022553"/>
    </source>
</evidence>
<accession>A0A917JMX8</accession>
<keyword evidence="1 3" id="KW-0597">Phosphoprotein</keyword>
<reference evidence="5" key="2">
    <citation type="submission" date="2020-09" db="EMBL/GenBank/DDBJ databases">
        <authorList>
            <person name="Sun Q."/>
            <person name="Ohkuma M."/>
        </authorList>
    </citation>
    <scope>NUCLEOTIDE SEQUENCE</scope>
    <source>
        <strain evidence="5">JCM 13919</strain>
    </source>
</reference>
<keyword evidence="6" id="KW-1185">Reference proteome</keyword>
<dbReference type="PANTHER" id="PTHR44591">
    <property type="entry name" value="STRESS RESPONSE REGULATOR PROTEIN 1"/>
    <property type="match status" value="1"/>
</dbReference>
<dbReference type="InterPro" id="IPR011006">
    <property type="entry name" value="CheY-like_superfamily"/>
</dbReference>
<dbReference type="EMBL" id="BMOB01000001">
    <property type="protein sequence ID" value="GGI78163.1"/>
    <property type="molecule type" value="Genomic_DNA"/>
</dbReference>
<evidence type="ECO:0000313" key="5">
    <source>
        <dbReference type="EMBL" id="GGI78163.1"/>
    </source>
</evidence>
<evidence type="ECO:0000256" key="2">
    <source>
        <dbReference type="ARBA" id="ARBA00023012"/>
    </source>
</evidence>
<organism evidence="5 6">
    <name type="scientific">Legionella impletisoli</name>
    <dbReference type="NCBI Taxonomy" id="343510"/>
    <lineage>
        <taxon>Bacteria</taxon>
        <taxon>Pseudomonadati</taxon>
        <taxon>Pseudomonadota</taxon>
        <taxon>Gammaproteobacteria</taxon>
        <taxon>Legionellales</taxon>
        <taxon>Legionellaceae</taxon>
        <taxon>Legionella</taxon>
    </lineage>
</organism>
<name>A0A917JMX8_9GAMM</name>
<evidence type="ECO:0000259" key="4">
    <source>
        <dbReference type="PROSITE" id="PS50110"/>
    </source>
</evidence>
<dbReference type="Gene3D" id="3.40.50.2300">
    <property type="match status" value="1"/>
</dbReference>
<evidence type="ECO:0000313" key="6">
    <source>
        <dbReference type="Proteomes" id="UP000630149"/>
    </source>
</evidence>
<reference evidence="5" key="1">
    <citation type="journal article" date="2014" name="Int. J. Syst. Evol. Microbiol.">
        <title>Complete genome sequence of Corynebacterium casei LMG S-19264T (=DSM 44701T), isolated from a smear-ripened cheese.</title>
        <authorList>
            <consortium name="US DOE Joint Genome Institute (JGI-PGF)"/>
            <person name="Walter F."/>
            <person name="Albersmeier A."/>
            <person name="Kalinowski J."/>
            <person name="Ruckert C."/>
        </authorList>
    </citation>
    <scope>NUCLEOTIDE SEQUENCE</scope>
    <source>
        <strain evidence="5">JCM 13919</strain>
    </source>
</reference>
<dbReference type="OrthoDB" id="236568at2"/>
<dbReference type="PROSITE" id="PS50110">
    <property type="entry name" value="RESPONSE_REGULATORY"/>
    <property type="match status" value="1"/>
</dbReference>
<dbReference type="GO" id="GO:0000160">
    <property type="term" value="P:phosphorelay signal transduction system"/>
    <property type="evidence" value="ECO:0007669"/>
    <property type="project" value="UniProtKB-KW"/>
</dbReference>
<gene>
    <name evidence="5" type="primary">cheY</name>
    <name evidence="5" type="ORF">GCM10007966_03590</name>
</gene>
<dbReference type="SMART" id="SM00448">
    <property type="entry name" value="REC"/>
    <property type="match status" value="1"/>
</dbReference>
<dbReference type="AlphaFoldDB" id="A0A917JMX8"/>
<dbReference type="Proteomes" id="UP000630149">
    <property type="component" value="Unassembled WGS sequence"/>
</dbReference>
<protein>
    <submittedName>
        <fullName evidence="5">Response regulator</fullName>
    </submittedName>
</protein>
<proteinExistence type="predicted"/>
<sequence length="122" mass="13548">MSNIVIVDDALFMRKMLNDILSKLGHTIVGEGATAKEAISLYERSKPDLMTIDVVMPEEDGINTLKAVKTIKSQNQNTFIIIVSAMGQEEIKVELLQAGADDFITKPFQENQIIEVVNNLLK</sequence>
<feature type="modified residue" description="4-aspartylphosphate" evidence="3">
    <location>
        <position position="53"/>
    </location>
</feature>
<feature type="domain" description="Response regulatory" evidence="4">
    <location>
        <begin position="3"/>
        <end position="121"/>
    </location>
</feature>
<dbReference type="InterPro" id="IPR001789">
    <property type="entry name" value="Sig_transdc_resp-reg_receiver"/>
</dbReference>
<dbReference type="Pfam" id="PF00072">
    <property type="entry name" value="Response_reg"/>
    <property type="match status" value="1"/>
</dbReference>
<comment type="caution">
    <text evidence="5">The sequence shown here is derived from an EMBL/GenBank/DDBJ whole genome shotgun (WGS) entry which is preliminary data.</text>
</comment>
<dbReference type="PANTHER" id="PTHR44591:SF14">
    <property type="entry name" value="PROTEIN PILG"/>
    <property type="match status" value="1"/>
</dbReference>
<evidence type="ECO:0000256" key="3">
    <source>
        <dbReference type="PROSITE-ProRule" id="PRU00169"/>
    </source>
</evidence>
<dbReference type="InterPro" id="IPR050595">
    <property type="entry name" value="Bact_response_regulator"/>
</dbReference>